<accession>A0A2V3IGS8</accession>
<reference evidence="1 2" key="1">
    <citation type="journal article" date="2018" name="Mol. Biol. Evol.">
        <title>Analysis of the draft genome of the red seaweed Gracilariopsis chorda provides insights into genome size evolution in Rhodophyta.</title>
        <authorList>
            <person name="Lee J."/>
            <person name="Yang E.C."/>
            <person name="Graf L."/>
            <person name="Yang J.H."/>
            <person name="Qiu H."/>
            <person name="Zel Zion U."/>
            <person name="Chan C.X."/>
            <person name="Stephens T.G."/>
            <person name="Weber A.P.M."/>
            <person name="Boo G.H."/>
            <person name="Boo S.M."/>
            <person name="Kim K.M."/>
            <person name="Shin Y."/>
            <person name="Jung M."/>
            <person name="Lee S.J."/>
            <person name="Yim H.S."/>
            <person name="Lee J.H."/>
            <person name="Bhattacharya D."/>
            <person name="Yoon H.S."/>
        </authorList>
    </citation>
    <scope>NUCLEOTIDE SEQUENCE [LARGE SCALE GENOMIC DNA]</scope>
    <source>
        <strain evidence="1 2">SKKU-2015</strain>
        <tissue evidence="1">Whole body</tissue>
    </source>
</reference>
<protein>
    <submittedName>
        <fullName evidence="1">Uncharacterized protein</fullName>
    </submittedName>
</protein>
<keyword evidence="2" id="KW-1185">Reference proteome</keyword>
<gene>
    <name evidence="1" type="ORF">BWQ96_09948</name>
</gene>
<comment type="caution">
    <text evidence="1">The sequence shown here is derived from an EMBL/GenBank/DDBJ whole genome shotgun (WGS) entry which is preliminary data.</text>
</comment>
<dbReference type="Proteomes" id="UP000247409">
    <property type="component" value="Unassembled WGS sequence"/>
</dbReference>
<evidence type="ECO:0000313" key="1">
    <source>
        <dbReference type="EMBL" id="PXF40350.1"/>
    </source>
</evidence>
<evidence type="ECO:0000313" key="2">
    <source>
        <dbReference type="Proteomes" id="UP000247409"/>
    </source>
</evidence>
<dbReference type="AlphaFoldDB" id="A0A2V3IGS8"/>
<proteinExistence type="predicted"/>
<organism evidence="1 2">
    <name type="scientific">Gracilariopsis chorda</name>
    <dbReference type="NCBI Taxonomy" id="448386"/>
    <lineage>
        <taxon>Eukaryota</taxon>
        <taxon>Rhodophyta</taxon>
        <taxon>Florideophyceae</taxon>
        <taxon>Rhodymeniophycidae</taxon>
        <taxon>Gracilariales</taxon>
        <taxon>Gracilariaceae</taxon>
        <taxon>Gracilariopsis</taxon>
    </lineage>
</organism>
<name>A0A2V3IGS8_9FLOR</name>
<sequence>MNSAVSEEDVRKLERFSTSHEDVSVEEAISVVSRIIENAALPSGATPSSVNAAKAVLSDLLQHPSPTAITGLLNICILSASIKILEVAVDVLVLSSAAWKALVAAFLREDASSSPAVAVQIITCALRSAIKMLIEVLSLQNGPKRPDPAYVSRCVRITKFYCINAAKCAKAFAKLNNFDGACVDSYGEMLANSMLLIALASHTLMFDNLLDSSNLENIRTEVCPYLSLTLRCIIRLLHCLPEVNSLHRVSVLFKQSVESFYKIKFFDECFRTPGSVHSYLILAVVHVMRSESCPDRLQEGDITPHSDLGEWRWTWFRKSLLPLLFQLCDPAYPELVSLRDMESDNVFLDTISSVVASNIVAACRLRKDRDDRFRIVNSLLCQTSSPNPACAHISNQSVCALYDNALDEPAQDRLLTEVVAYLRLSIALNSNHAERRWIPLATELLAMHYTRHGSKRCLSHVMQRSLEMLGSKDMTGMGTAKDQVTLRLLSSLSVHLHTSSTSDLSQGNEHGVKQQTALVQDVFTMLTGPEEVDKRFASMKVYVQEQSNRGDVYTWSHVLLPYLFDSKTTTDMALEHIKEPVHLEELCCALNSLKPSGMSSAELQLVCNCTATYFDKQELAAYPAIAAFISRNAAALGDSQSTTDIRCLCDVLELAVSSTNALKTNSEGRYAVLTSLTYYHAAMTIIRLHAPPCSRQKQDMQRKIHKTVLSKIKSTLKLIQWADGSSETHGGGEVMVVKLKIDREMRAYKKKASAFKRGRDVSVSDVKEHTKQARLVVSNAVDMLLNVNREGRTFDDDMKGEVESMQTMLFLISEFMSELNTRGSKGN</sequence>
<dbReference type="OrthoDB" id="10563325at2759"/>
<dbReference type="EMBL" id="NBIV01000307">
    <property type="protein sequence ID" value="PXF40350.1"/>
    <property type="molecule type" value="Genomic_DNA"/>
</dbReference>